<evidence type="ECO:0000313" key="3">
    <source>
        <dbReference type="Proteomes" id="UP000029585"/>
    </source>
</evidence>
<sequence>MAKNKKTHHRPGPGKPRGATYAQVLAHKAAVRRGL</sequence>
<accession>A0A096BC80</accession>
<feature type="compositionally biased region" description="Basic residues" evidence="1">
    <location>
        <begin position="1"/>
        <end position="12"/>
    </location>
</feature>
<organism evidence="2 3">
    <name type="scientific">Flavonifractor plautii 1_3_50AFAA</name>
    <dbReference type="NCBI Taxonomy" id="742738"/>
    <lineage>
        <taxon>Bacteria</taxon>
        <taxon>Bacillati</taxon>
        <taxon>Bacillota</taxon>
        <taxon>Clostridia</taxon>
        <taxon>Eubacteriales</taxon>
        <taxon>Oscillospiraceae</taxon>
        <taxon>Flavonifractor</taxon>
    </lineage>
</organism>
<keyword evidence="3" id="KW-1185">Reference proteome</keyword>
<dbReference type="HOGENOM" id="CLU_3369768_0_0_9"/>
<comment type="caution">
    <text evidence="2">The sequence shown here is derived from an EMBL/GenBank/DDBJ whole genome shotgun (WGS) entry which is preliminary data.</text>
</comment>
<dbReference type="AlphaFoldDB" id="A0A096BC80"/>
<gene>
    <name evidence="2" type="ORF">HMPREF9460_00857</name>
</gene>
<evidence type="ECO:0000256" key="1">
    <source>
        <dbReference type="SAM" id="MobiDB-lite"/>
    </source>
</evidence>
<dbReference type="Proteomes" id="UP000029585">
    <property type="component" value="Unassembled WGS sequence"/>
</dbReference>
<dbReference type="EMBL" id="ADLO01000033">
    <property type="protein sequence ID" value="KGF56651.1"/>
    <property type="molecule type" value="Genomic_DNA"/>
</dbReference>
<feature type="non-terminal residue" evidence="2">
    <location>
        <position position="35"/>
    </location>
</feature>
<reference evidence="2 3" key="1">
    <citation type="submission" date="2011-08" db="EMBL/GenBank/DDBJ databases">
        <title>The Genome Sequence of Clostridium orbiscindens 1_3_50AFAA.</title>
        <authorList>
            <consortium name="The Broad Institute Genome Sequencing Platform"/>
            <person name="Earl A."/>
            <person name="Ward D."/>
            <person name="Feldgarden M."/>
            <person name="Gevers D."/>
            <person name="Daigneault M."/>
            <person name="Strauss J."/>
            <person name="Allen-Vercoe E."/>
            <person name="Young S.K."/>
            <person name="Zeng Q."/>
            <person name="Gargeya S."/>
            <person name="Fitzgerald M."/>
            <person name="Haas B."/>
            <person name="Abouelleil A."/>
            <person name="Alvarado L."/>
            <person name="Arachchi H.M."/>
            <person name="Berlin A."/>
            <person name="Brown A."/>
            <person name="Chapman S.B."/>
            <person name="Chen Z."/>
            <person name="Dunbar C."/>
            <person name="Freedman E."/>
            <person name="Gearin G."/>
            <person name="Gellesch M."/>
            <person name="Goldberg J."/>
            <person name="Griggs A."/>
            <person name="Gujja S."/>
            <person name="Heiman D."/>
            <person name="Howarth C."/>
            <person name="Larson L."/>
            <person name="Lui A."/>
            <person name="MacDonald P.J.P."/>
            <person name="Montmayeur A."/>
            <person name="Murphy C."/>
            <person name="Neiman D."/>
            <person name="Pearson M."/>
            <person name="Priest M."/>
            <person name="Roberts A."/>
            <person name="Saif S."/>
            <person name="Shea T."/>
            <person name="Shenoy N."/>
            <person name="Sisk P."/>
            <person name="Stolte C."/>
            <person name="Sykes S."/>
            <person name="Wortman J."/>
            <person name="Nusbaum C."/>
            <person name="Birren B."/>
        </authorList>
    </citation>
    <scope>NUCLEOTIDE SEQUENCE [LARGE SCALE GENOMIC DNA]</scope>
    <source>
        <strain evidence="2 3">1_3_50AFAA</strain>
    </source>
</reference>
<feature type="region of interest" description="Disordered" evidence="1">
    <location>
        <begin position="1"/>
        <end position="22"/>
    </location>
</feature>
<protein>
    <submittedName>
        <fullName evidence="2">Uncharacterized protein</fullName>
    </submittedName>
</protein>
<evidence type="ECO:0000313" key="2">
    <source>
        <dbReference type="EMBL" id="KGF56651.1"/>
    </source>
</evidence>
<proteinExistence type="predicted"/>
<name>A0A096BC80_FLAPL</name>